<comment type="caution">
    <text evidence="2">The sequence shown here is derived from an EMBL/GenBank/DDBJ whole genome shotgun (WGS) entry which is preliminary data.</text>
</comment>
<name>A0AAV7MYY2_PLEWA</name>
<evidence type="ECO:0000313" key="3">
    <source>
        <dbReference type="Proteomes" id="UP001066276"/>
    </source>
</evidence>
<proteinExistence type="predicted"/>
<dbReference type="AlphaFoldDB" id="A0AAV7MYY2"/>
<protein>
    <submittedName>
        <fullName evidence="2">Uncharacterized protein</fullName>
    </submittedName>
</protein>
<feature type="region of interest" description="Disordered" evidence="1">
    <location>
        <begin position="1"/>
        <end position="23"/>
    </location>
</feature>
<dbReference type="EMBL" id="JANPWB010000013">
    <property type="protein sequence ID" value="KAJ1108976.1"/>
    <property type="molecule type" value="Genomic_DNA"/>
</dbReference>
<dbReference type="Proteomes" id="UP001066276">
    <property type="component" value="Chromosome 9"/>
</dbReference>
<gene>
    <name evidence="2" type="ORF">NDU88_006346</name>
</gene>
<reference evidence="2" key="1">
    <citation type="journal article" date="2022" name="bioRxiv">
        <title>Sequencing and chromosome-scale assembly of the giantPleurodeles waltlgenome.</title>
        <authorList>
            <person name="Brown T."/>
            <person name="Elewa A."/>
            <person name="Iarovenko S."/>
            <person name="Subramanian E."/>
            <person name="Araus A.J."/>
            <person name="Petzold A."/>
            <person name="Susuki M."/>
            <person name="Suzuki K.-i.T."/>
            <person name="Hayashi T."/>
            <person name="Toyoda A."/>
            <person name="Oliveira C."/>
            <person name="Osipova E."/>
            <person name="Leigh N.D."/>
            <person name="Simon A."/>
            <person name="Yun M.H."/>
        </authorList>
    </citation>
    <scope>NUCLEOTIDE SEQUENCE</scope>
    <source>
        <strain evidence="2">20211129_DDA</strain>
        <tissue evidence="2">Liver</tissue>
    </source>
</reference>
<feature type="compositionally biased region" description="Polar residues" evidence="1">
    <location>
        <begin position="97"/>
        <end position="116"/>
    </location>
</feature>
<organism evidence="2 3">
    <name type="scientific">Pleurodeles waltl</name>
    <name type="common">Iberian ribbed newt</name>
    <dbReference type="NCBI Taxonomy" id="8319"/>
    <lineage>
        <taxon>Eukaryota</taxon>
        <taxon>Metazoa</taxon>
        <taxon>Chordata</taxon>
        <taxon>Craniata</taxon>
        <taxon>Vertebrata</taxon>
        <taxon>Euteleostomi</taxon>
        <taxon>Amphibia</taxon>
        <taxon>Batrachia</taxon>
        <taxon>Caudata</taxon>
        <taxon>Salamandroidea</taxon>
        <taxon>Salamandridae</taxon>
        <taxon>Pleurodelinae</taxon>
        <taxon>Pleurodeles</taxon>
    </lineage>
</organism>
<keyword evidence="3" id="KW-1185">Reference proteome</keyword>
<accession>A0AAV7MYY2</accession>
<feature type="region of interest" description="Disordered" evidence="1">
    <location>
        <begin position="35"/>
        <end position="76"/>
    </location>
</feature>
<evidence type="ECO:0000313" key="2">
    <source>
        <dbReference type="EMBL" id="KAJ1108976.1"/>
    </source>
</evidence>
<feature type="region of interest" description="Disordered" evidence="1">
    <location>
        <begin position="94"/>
        <end position="127"/>
    </location>
</feature>
<sequence length="127" mass="13392">MHPAQATVPGRQRPGPLAARSSGRYVVVDSFVPVAPRRDQPGLTVPVPQGQPQDQRGPLSSPRSINPTGPARTTLPQEAAGLVRQRILAFPGAPLTISMTPQSSAAGGSRVPTSRPTADLTPQRRHQ</sequence>
<evidence type="ECO:0000256" key="1">
    <source>
        <dbReference type="SAM" id="MobiDB-lite"/>
    </source>
</evidence>